<sequence length="85" mass="9614">MSTFEIKQQSLAVMVLKRPKMFTVNGELSEIITLFRGYEIAMDNVNEVLDDSPKIALTWLSEKVDLNYKFVPPADFVSKVSAVSE</sequence>
<gene>
    <name evidence="1" type="ORF">SAMN02745181_0025</name>
</gene>
<reference evidence="1 2" key="1">
    <citation type="submission" date="2016-11" db="EMBL/GenBank/DDBJ databases">
        <authorList>
            <person name="Jaros S."/>
            <person name="Januszkiewicz K."/>
            <person name="Wedrychowicz H."/>
        </authorList>
    </citation>
    <scope>NUCLEOTIDE SEQUENCE [LARGE SCALE GENOMIC DNA]</scope>
    <source>
        <strain evidence="1 2">DSM 18772</strain>
    </source>
</reference>
<protein>
    <submittedName>
        <fullName evidence="1">Uncharacterized protein</fullName>
    </submittedName>
</protein>
<dbReference type="AlphaFoldDB" id="A0A1M6AS74"/>
<accession>A0A1M6AS74</accession>
<dbReference type="InParanoid" id="A0A1M6AS74"/>
<organism evidence="1 2">
    <name type="scientific">Rubritalea squalenifaciens DSM 18772</name>
    <dbReference type="NCBI Taxonomy" id="1123071"/>
    <lineage>
        <taxon>Bacteria</taxon>
        <taxon>Pseudomonadati</taxon>
        <taxon>Verrucomicrobiota</taxon>
        <taxon>Verrucomicrobiia</taxon>
        <taxon>Verrucomicrobiales</taxon>
        <taxon>Rubritaleaceae</taxon>
        <taxon>Rubritalea</taxon>
    </lineage>
</organism>
<keyword evidence="2" id="KW-1185">Reference proteome</keyword>
<evidence type="ECO:0000313" key="2">
    <source>
        <dbReference type="Proteomes" id="UP000184510"/>
    </source>
</evidence>
<dbReference type="Proteomes" id="UP000184510">
    <property type="component" value="Unassembled WGS sequence"/>
</dbReference>
<dbReference type="RefSeq" id="WP_143157490.1">
    <property type="nucleotide sequence ID" value="NZ_FQYR01000002.1"/>
</dbReference>
<name>A0A1M6AS74_9BACT</name>
<evidence type="ECO:0000313" key="1">
    <source>
        <dbReference type="EMBL" id="SHI39320.1"/>
    </source>
</evidence>
<dbReference type="EMBL" id="FQYR01000002">
    <property type="protein sequence ID" value="SHI39320.1"/>
    <property type="molecule type" value="Genomic_DNA"/>
</dbReference>
<proteinExistence type="predicted"/>